<reference evidence="2" key="1">
    <citation type="journal article" date="2019" name="Int. J. Syst. Evol. Microbiol.">
        <title>The Global Catalogue of Microorganisms (GCM) 10K type strain sequencing project: providing services to taxonomists for standard genome sequencing and annotation.</title>
        <authorList>
            <consortium name="The Broad Institute Genomics Platform"/>
            <consortium name="The Broad Institute Genome Sequencing Center for Infectious Disease"/>
            <person name="Wu L."/>
            <person name="Ma J."/>
        </authorList>
    </citation>
    <scope>NUCLEOTIDE SEQUENCE [LARGE SCALE GENOMIC DNA]</scope>
    <source>
        <strain evidence="2">CECT 7226</strain>
    </source>
</reference>
<dbReference type="RefSeq" id="WP_261840501.1">
    <property type="nucleotide sequence ID" value="NZ_AP025459.1"/>
</dbReference>
<evidence type="ECO:0000313" key="1">
    <source>
        <dbReference type="EMBL" id="MDN3702575.1"/>
    </source>
</evidence>
<dbReference type="Proteomes" id="UP001223712">
    <property type="component" value="Unassembled WGS sequence"/>
</dbReference>
<proteinExistence type="predicted"/>
<keyword evidence="2" id="KW-1185">Reference proteome</keyword>
<organism evidence="1 2">
    <name type="scientific">Vibrio artabrorum</name>
    <dbReference type="NCBI Taxonomy" id="446374"/>
    <lineage>
        <taxon>Bacteria</taxon>
        <taxon>Pseudomonadati</taxon>
        <taxon>Pseudomonadota</taxon>
        <taxon>Gammaproteobacteria</taxon>
        <taxon>Vibrionales</taxon>
        <taxon>Vibrionaceae</taxon>
        <taxon>Vibrio</taxon>
    </lineage>
</organism>
<sequence>MPDLYCKGCKKTTLHKSIMKRCELEPETASGRMMQWTSKLFSGNLYYDMETQHFCRTCNCRCEAIEPAPQVGLASYMPNA</sequence>
<protein>
    <submittedName>
        <fullName evidence="1">Uncharacterized protein</fullName>
    </submittedName>
</protein>
<comment type="caution">
    <text evidence="1">The sequence shown here is derived from an EMBL/GenBank/DDBJ whole genome shotgun (WGS) entry which is preliminary data.</text>
</comment>
<dbReference type="EMBL" id="JAUFQY010000002">
    <property type="protein sequence ID" value="MDN3702575.1"/>
    <property type="molecule type" value="Genomic_DNA"/>
</dbReference>
<evidence type="ECO:0000313" key="2">
    <source>
        <dbReference type="Proteomes" id="UP001223712"/>
    </source>
</evidence>
<gene>
    <name evidence="1" type="ORF">QWY96_19660</name>
</gene>
<name>A0ABT8CN47_9VIBR</name>
<accession>A0ABT8CN47</accession>